<evidence type="ECO:0000313" key="10">
    <source>
        <dbReference type="RefSeq" id="XP_025074991.1"/>
    </source>
</evidence>
<organism evidence="9 10">
    <name type="scientific">Pogonomyrmex barbatus</name>
    <name type="common">red harvester ant</name>
    <dbReference type="NCBI Taxonomy" id="144034"/>
    <lineage>
        <taxon>Eukaryota</taxon>
        <taxon>Metazoa</taxon>
        <taxon>Ecdysozoa</taxon>
        <taxon>Arthropoda</taxon>
        <taxon>Hexapoda</taxon>
        <taxon>Insecta</taxon>
        <taxon>Pterygota</taxon>
        <taxon>Neoptera</taxon>
        <taxon>Endopterygota</taxon>
        <taxon>Hymenoptera</taxon>
        <taxon>Apocrita</taxon>
        <taxon>Aculeata</taxon>
        <taxon>Formicoidea</taxon>
        <taxon>Formicidae</taxon>
        <taxon>Myrmicinae</taxon>
        <taxon>Pogonomyrmex</taxon>
    </lineage>
</organism>
<evidence type="ECO:0000256" key="7">
    <source>
        <dbReference type="ARBA" id="ARBA00053047"/>
    </source>
</evidence>
<dbReference type="PANTHER" id="PTHR31283:SF5">
    <property type="entry name" value="EKC_KEOPS COMPLEX SUBUNIT LAGE3"/>
    <property type="match status" value="1"/>
</dbReference>
<dbReference type="AlphaFoldDB" id="A0A8N1S8C2"/>
<dbReference type="RefSeq" id="XP_025074991.1">
    <property type="nucleotide sequence ID" value="XM_025219206.1"/>
</dbReference>
<evidence type="ECO:0000256" key="3">
    <source>
        <dbReference type="ARBA" id="ARBA00007073"/>
    </source>
</evidence>
<comment type="function">
    <text evidence="7">Component of the EKC/KEOPS complex that is required for the formation of a threonylcarbamoyl group on adenosine at position 37 (t(6)A37) in tRNAs that read codons beginning with adenine. The complex is probably involved in the transfer of the threonylcarbamoyl moiety of threonylcarbamoyl-AMP (TC-AMP) to the N6 group of A37. LAGE3 functions as a dimerization module for the complex.</text>
</comment>
<dbReference type="Proteomes" id="UP000504615">
    <property type="component" value="Unplaced"/>
</dbReference>
<dbReference type="GO" id="GO:0008033">
    <property type="term" value="P:tRNA processing"/>
    <property type="evidence" value="ECO:0007669"/>
    <property type="project" value="UniProtKB-KW"/>
</dbReference>
<keyword evidence="6" id="KW-0539">Nucleus</keyword>
<dbReference type="Gene3D" id="3.30.310.50">
    <property type="entry name" value="Alpha-D-phosphohexomutase, C-terminal domain"/>
    <property type="match status" value="1"/>
</dbReference>
<dbReference type="GO" id="GO:0070525">
    <property type="term" value="P:tRNA threonylcarbamoyladenosine metabolic process"/>
    <property type="evidence" value="ECO:0007669"/>
    <property type="project" value="TreeGrafter"/>
</dbReference>
<keyword evidence="9" id="KW-1185">Reference proteome</keyword>
<sequence>MSNIKVDLFIPFPTVREADVVYQVLRIDKEPSRSGVTKKLTLNNNFLEVSFSGKEARKVRVALTSFFEHLLLVTETIEQFGPPAPTYDYY</sequence>
<evidence type="ECO:0000256" key="5">
    <source>
        <dbReference type="ARBA" id="ARBA00022694"/>
    </source>
</evidence>
<gene>
    <name evidence="10" type="primary">LOC105430773</name>
</gene>
<dbReference type="CTD" id="8674046"/>
<evidence type="ECO:0000256" key="8">
    <source>
        <dbReference type="ARBA" id="ARBA00076355"/>
    </source>
</evidence>
<dbReference type="FunFam" id="3.30.310.50:FF:000005">
    <property type="entry name" value="L antigen family member 3"/>
    <property type="match status" value="1"/>
</dbReference>
<dbReference type="PANTHER" id="PTHR31283">
    <property type="entry name" value="EKC/KEOPS COMPLEX SUBUNIT PCC1 FAMILY MEMBER"/>
    <property type="match status" value="1"/>
</dbReference>
<evidence type="ECO:0000256" key="2">
    <source>
        <dbReference type="ARBA" id="ARBA00004496"/>
    </source>
</evidence>
<keyword evidence="4" id="KW-0963">Cytoplasm</keyword>
<dbReference type="GeneID" id="105430773"/>
<name>A0A8N1S8C2_9HYME</name>
<evidence type="ECO:0000313" key="9">
    <source>
        <dbReference type="Proteomes" id="UP000504615"/>
    </source>
</evidence>
<reference evidence="10" key="1">
    <citation type="submission" date="2025-08" db="UniProtKB">
        <authorList>
            <consortium name="RefSeq"/>
        </authorList>
    </citation>
    <scope>IDENTIFICATION</scope>
</reference>
<evidence type="ECO:0000256" key="4">
    <source>
        <dbReference type="ARBA" id="ARBA00022490"/>
    </source>
</evidence>
<dbReference type="GO" id="GO:0000408">
    <property type="term" value="C:EKC/KEOPS complex"/>
    <property type="evidence" value="ECO:0007669"/>
    <property type="project" value="TreeGrafter"/>
</dbReference>
<keyword evidence="5" id="KW-0819">tRNA processing</keyword>
<accession>A0A8N1S8C2</accession>
<dbReference type="GO" id="GO:0005737">
    <property type="term" value="C:cytoplasm"/>
    <property type="evidence" value="ECO:0007669"/>
    <property type="project" value="UniProtKB-SubCell"/>
</dbReference>
<dbReference type="GO" id="GO:0005634">
    <property type="term" value="C:nucleus"/>
    <property type="evidence" value="ECO:0007669"/>
    <property type="project" value="UniProtKB-SubCell"/>
</dbReference>
<protein>
    <recommendedName>
        <fullName evidence="8">L antigen family member 3</fullName>
    </recommendedName>
</protein>
<comment type="subcellular location">
    <subcellularLocation>
        <location evidence="2">Cytoplasm</location>
    </subcellularLocation>
    <subcellularLocation>
        <location evidence="1">Nucleus</location>
    </subcellularLocation>
</comment>
<proteinExistence type="inferred from homology"/>
<evidence type="ECO:0000256" key="6">
    <source>
        <dbReference type="ARBA" id="ARBA00023242"/>
    </source>
</evidence>
<dbReference type="Pfam" id="PF09341">
    <property type="entry name" value="Pcc1"/>
    <property type="match status" value="1"/>
</dbReference>
<dbReference type="OrthoDB" id="10025739at2759"/>
<dbReference type="InterPro" id="IPR015419">
    <property type="entry name" value="CTAG/Pcc1"/>
</dbReference>
<comment type="similarity">
    <text evidence="3">Belongs to the CTAG/PCC1 family.</text>
</comment>
<evidence type="ECO:0000256" key="1">
    <source>
        <dbReference type="ARBA" id="ARBA00004123"/>
    </source>
</evidence>